<protein>
    <submittedName>
        <fullName evidence="1">Uncharacterized protein</fullName>
    </submittedName>
</protein>
<organism evidence="1 2">
    <name type="scientific">Suillus discolor</name>
    <dbReference type="NCBI Taxonomy" id="1912936"/>
    <lineage>
        <taxon>Eukaryota</taxon>
        <taxon>Fungi</taxon>
        <taxon>Dikarya</taxon>
        <taxon>Basidiomycota</taxon>
        <taxon>Agaricomycotina</taxon>
        <taxon>Agaricomycetes</taxon>
        <taxon>Agaricomycetidae</taxon>
        <taxon>Boletales</taxon>
        <taxon>Suillineae</taxon>
        <taxon>Suillaceae</taxon>
        <taxon>Suillus</taxon>
    </lineage>
</organism>
<dbReference type="AlphaFoldDB" id="A0A9P7F2N0"/>
<evidence type="ECO:0000313" key="1">
    <source>
        <dbReference type="EMBL" id="KAG2103997.1"/>
    </source>
</evidence>
<keyword evidence="2" id="KW-1185">Reference proteome</keyword>
<reference evidence="1" key="1">
    <citation type="journal article" date="2020" name="New Phytol.">
        <title>Comparative genomics reveals dynamic genome evolution in host specialist ectomycorrhizal fungi.</title>
        <authorList>
            <person name="Lofgren L.A."/>
            <person name="Nguyen N.H."/>
            <person name="Vilgalys R."/>
            <person name="Ruytinx J."/>
            <person name="Liao H.L."/>
            <person name="Branco S."/>
            <person name="Kuo A."/>
            <person name="LaButti K."/>
            <person name="Lipzen A."/>
            <person name="Andreopoulos W."/>
            <person name="Pangilinan J."/>
            <person name="Riley R."/>
            <person name="Hundley H."/>
            <person name="Na H."/>
            <person name="Barry K."/>
            <person name="Grigoriev I.V."/>
            <person name="Stajich J.E."/>
            <person name="Kennedy P.G."/>
        </authorList>
    </citation>
    <scope>NUCLEOTIDE SEQUENCE</scope>
    <source>
        <strain evidence="1">FC423</strain>
    </source>
</reference>
<dbReference type="EMBL" id="JABBWM010000042">
    <property type="protein sequence ID" value="KAG2103997.1"/>
    <property type="molecule type" value="Genomic_DNA"/>
</dbReference>
<dbReference type="Proteomes" id="UP000823399">
    <property type="component" value="Unassembled WGS sequence"/>
</dbReference>
<accession>A0A9P7F2N0</accession>
<proteinExistence type="predicted"/>
<name>A0A9P7F2N0_9AGAM</name>
<dbReference type="GeneID" id="64696135"/>
<gene>
    <name evidence="1" type="ORF">F5147DRAFT_654516</name>
</gene>
<comment type="caution">
    <text evidence="1">The sequence shown here is derived from an EMBL/GenBank/DDBJ whole genome shotgun (WGS) entry which is preliminary data.</text>
</comment>
<sequence length="209" mass="23394">MGSGINSTTGYRKLVPKHRIRNQFHRRISEIGSRAWDWESMPMKRIRNWFWSSIVGISCQEWHWRIQGTGWQMNSLNVAHRQMHIQNEGRAHNLSLSIAGGVWARGKEQHLIAYGGPTINYSHRQLGPRVCQSAARWSSSPPGGLSVPMSGGPTDCVNQRGEVMTGGPIQQSIRLGPGQPIGHWKLTPVGYDVERTPNTEQTTVEHADG</sequence>
<evidence type="ECO:0000313" key="2">
    <source>
        <dbReference type="Proteomes" id="UP000823399"/>
    </source>
</evidence>
<dbReference type="RefSeq" id="XP_041290702.1">
    <property type="nucleotide sequence ID" value="XM_041433876.1"/>
</dbReference>